<organism evidence="1 2">
    <name type="scientific">Gloeophyllum trabeum (strain ATCC 11539 / FP-39264 / Madison 617)</name>
    <name type="common">Brown rot fungus</name>
    <dbReference type="NCBI Taxonomy" id="670483"/>
    <lineage>
        <taxon>Eukaryota</taxon>
        <taxon>Fungi</taxon>
        <taxon>Dikarya</taxon>
        <taxon>Basidiomycota</taxon>
        <taxon>Agaricomycotina</taxon>
        <taxon>Agaricomycetes</taxon>
        <taxon>Gloeophyllales</taxon>
        <taxon>Gloeophyllaceae</taxon>
        <taxon>Gloeophyllum</taxon>
    </lineage>
</organism>
<evidence type="ECO:0000313" key="2">
    <source>
        <dbReference type="Proteomes" id="UP000030669"/>
    </source>
</evidence>
<evidence type="ECO:0000313" key="1">
    <source>
        <dbReference type="EMBL" id="EPQ60880.1"/>
    </source>
</evidence>
<accession>S7S0J9</accession>
<sequence>MACQSSPVLSTPAVKVPPARAFGVQSSYSGDYSLRNSRFRRWDEPVAQEEDEVYADYVITTFEITPRAAPIKVTDYAYKPYKGKR</sequence>
<name>S7S0J9_GLOTA</name>
<proteinExistence type="predicted"/>
<dbReference type="HOGENOM" id="CLU_2518621_0_0_1"/>
<dbReference type="KEGG" id="gtr:GLOTRDRAFT_109185"/>
<dbReference type="AlphaFoldDB" id="S7S0J9"/>
<dbReference type="RefSeq" id="XP_007861185.1">
    <property type="nucleotide sequence ID" value="XM_007862994.1"/>
</dbReference>
<dbReference type="GeneID" id="19298993"/>
<gene>
    <name evidence="1" type="ORF">GLOTRDRAFT_109185</name>
</gene>
<reference evidence="1 2" key="1">
    <citation type="journal article" date="2012" name="Science">
        <title>The Paleozoic origin of enzymatic lignin decomposition reconstructed from 31 fungal genomes.</title>
        <authorList>
            <person name="Floudas D."/>
            <person name="Binder M."/>
            <person name="Riley R."/>
            <person name="Barry K."/>
            <person name="Blanchette R.A."/>
            <person name="Henrissat B."/>
            <person name="Martinez A.T."/>
            <person name="Otillar R."/>
            <person name="Spatafora J.W."/>
            <person name="Yadav J.S."/>
            <person name="Aerts A."/>
            <person name="Benoit I."/>
            <person name="Boyd A."/>
            <person name="Carlson A."/>
            <person name="Copeland A."/>
            <person name="Coutinho P.M."/>
            <person name="de Vries R.P."/>
            <person name="Ferreira P."/>
            <person name="Findley K."/>
            <person name="Foster B."/>
            <person name="Gaskell J."/>
            <person name="Glotzer D."/>
            <person name="Gorecki P."/>
            <person name="Heitman J."/>
            <person name="Hesse C."/>
            <person name="Hori C."/>
            <person name="Igarashi K."/>
            <person name="Jurgens J.A."/>
            <person name="Kallen N."/>
            <person name="Kersten P."/>
            <person name="Kohler A."/>
            <person name="Kuees U."/>
            <person name="Kumar T.K.A."/>
            <person name="Kuo A."/>
            <person name="LaButti K."/>
            <person name="Larrondo L.F."/>
            <person name="Lindquist E."/>
            <person name="Ling A."/>
            <person name="Lombard V."/>
            <person name="Lucas S."/>
            <person name="Lundell T."/>
            <person name="Martin R."/>
            <person name="McLaughlin D.J."/>
            <person name="Morgenstern I."/>
            <person name="Morin E."/>
            <person name="Murat C."/>
            <person name="Nagy L.G."/>
            <person name="Nolan M."/>
            <person name="Ohm R.A."/>
            <person name="Patyshakuliyeva A."/>
            <person name="Rokas A."/>
            <person name="Ruiz-Duenas F.J."/>
            <person name="Sabat G."/>
            <person name="Salamov A."/>
            <person name="Samejima M."/>
            <person name="Schmutz J."/>
            <person name="Slot J.C."/>
            <person name="St John F."/>
            <person name="Stenlid J."/>
            <person name="Sun H."/>
            <person name="Sun S."/>
            <person name="Syed K."/>
            <person name="Tsang A."/>
            <person name="Wiebenga A."/>
            <person name="Young D."/>
            <person name="Pisabarro A."/>
            <person name="Eastwood D.C."/>
            <person name="Martin F."/>
            <person name="Cullen D."/>
            <person name="Grigoriev I.V."/>
            <person name="Hibbett D.S."/>
        </authorList>
    </citation>
    <scope>NUCLEOTIDE SEQUENCE [LARGE SCALE GENOMIC DNA]</scope>
    <source>
        <strain evidence="1 2">ATCC 11539</strain>
    </source>
</reference>
<dbReference type="Proteomes" id="UP000030669">
    <property type="component" value="Unassembled WGS sequence"/>
</dbReference>
<keyword evidence="2" id="KW-1185">Reference proteome</keyword>
<protein>
    <submittedName>
        <fullName evidence="1">Uncharacterized protein</fullName>
    </submittedName>
</protein>
<dbReference type="EMBL" id="KB469296">
    <property type="protein sequence ID" value="EPQ60880.1"/>
    <property type="molecule type" value="Genomic_DNA"/>
</dbReference>
<feature type="non-terminal residue" evidence="1">
    <location>
        <position position="85"/>
    </location>
</feature>